<dbReference type="GO" id="GO:0003677">
    <property type="term" value="F:DNA binding"/>
    <property type="evidence" value="ECO:0007669"/>
    <property type="project" value="UniProtKB-KW"/>
</dbReference>
<organism evidence="5 6">
    <name type="scientific">Paenibacillus foliorum</name>
    <dbReference type="NCBI Taxonomy" id="2654974"/>
    <lineage>
        <taxon>Bacteria</taxon>
        <taxon>Bacillati</taxon>
        <taxon>Bacillota</taxon>
        <taxon>Bacilli</taxon>
        <taxon>Bacillales</taxon>
        <taxon>Paenibacillaceae</taxon>
        <taxon>Paenibacillus</taxon>
    </lineage>
</organism>
<evidence type="ECO:0000256" key="3">
    <source>
        <dbReference type="ARBA" id="ARBA00023163"/>
    </source>
</evidence>
<dbReference type="SMART" id="SM00895">
    <property type="entry name" value="FCD"/>
    <property type="match status" value="1"/>
</dbReference>
<dbReference type="EMBL" id="WHOD01000056">
    <property type="protein sequence ID" value="NOU94550.1"/>
    <property type="molecule type" value="Genomic_DNA"/>
</dbReference>
<dbReference type="Proteomes" id="UP000641588">
    <property type="component" value="Unassembled WGS sequence"/>
</dbReference>
<keyword evidence="2" id="KW-0238">DNA-binding</keyword>
<accession>A0A972GQX8</accession>
<dbReference type="Gene3D" id="1.20.120.530">
    <property type="entry name" value="GntR ligand-binding domain-like"/>
    <property type="match status" value="1"/>
</dbReference>
<name>A0A972GQX8_9BACL</name>
<reference evidence="5" key="1">
    <citation type="submission" date="2019-10" db="EMBL/GenBank/DDBJ databases">
        <title>Description of Paenibacillus glebae sp. nov.</title>
        <authorList>
            <person name="Carlier A."/>
            <person name="Qi S."/>
        </authorList>
    </citation>
    <scope>NUCLEOTIDE SEQUENCE</scope>
    <source>
        <strain evidence="5">LMG 31456</strain>
    </source>
</reference>
<protein>
    <submittedName>
        <fullName evidence="5">FCD domain-containing protein</fullName>
    </submittedName>
</protein>
<evidence type="ECO:0000256" key="2">
    <source>
        <dbReference type="ARBA" id="ARBA00023125"/>
    </source>
</evidence>
<keyword evidence="3" id="KW-0804">Transcription</keyword>
<evidence type="ECO:0000313" key="6">
    <source>
        <dbReference type="Proteomes" id="UP000641588"/>
    </source>
</evidence>
<dbReference type="Pfam" id="PF07729">
    <property type="entry name" value="FCD"/>
    <property type="match status" value="1"/>
</dbReference>
<evidence type="ECO:0000256" key="1">
    <source>
        <dbReference type="ARBA" id="ARBA00023015"/>
    </source>
</evidence>
<comment type="caution">
    <text evidence="5">The sequence shown here is derived from an EMBL/GenBank/DDBJ whole genome shotgun (WGS) entry which is preliminary data.</text>
</comment>
<proteinExistence type="predicted"/>
<dbReference type="InterPro" id="IPR008920">
    <property type="entry name" value="TF_FadR/GntR_C"/>
</dbReference>
<keyword evidence="1" id="KW-0805">Transcription regulation</keyword>
<dbReference type="AlphaFoldDB" id="A0A972GQX8"/>
<evidence type="ECO:0000313" key="5">
    <source>
        <dbReference type="EMBL" id="NOU94550.1"/>
    </source>
</evidence>
<feature type="domain" description="GntR C-terminal" evidence="4">
    <location>
        <begin position="13"/>
        <end position="142"/>
    </location>
</feature>
<dbReference type="InterPro" id="IPR011711">
    <property type="entry name" value="GntR_C"/>
</dbReference>
<dbReference type="SUPFAM" id="SSF48008">
    <property type="entry name" value="GntR ligand-binding domain-like"/>
    <property type="match status" value="1"/>
</dbReference>
<sequence length="159" mass="18695">MFVTPMSLKDLNELFELCIHLETLVVEKAATLIPEQELLQIKERMDSFSKVKPVSDSEFLQYVFEMNELLHGVTLQYCGNDMLQNVVCGFIERIQSYLVFLQKNMNIDHSQLEWEENAQILHHLMQGNVQEASRALRLHLQNSLERTKIYFHEAFLFCD</sequence>
<gene>
    <name evidence="5" type="ORF">GC093_15175</name>
</gene>
<keyword evidence="6" id="KW-1185">Reference proteome</keyword>
<evidence type="ECO:0000259" key="4">
    <source>
        <dbReference type="SMART" id="SM00895"/>
    </source>
</evidence>